<comment type="similarity">
    <text evidence="1">Belongs to the UPF0213 family.</text>
</comment>
<evidence type="ECO:0000256" key="1">
    <source>
        <dbReference type="ARBA" id="ARBA00007435"/>
    </source>
</evidence>
<dbReference type="SUPFAM" id="SSF82771">
    <property type="entry name" value="GIY-YIG endonuclease"/>
    <property type="match status" value="1"/>
</dbReference>
<evidence type="ECO:0000259" key="2">
    <source>
        <dbReference type="PROSITE" id="PS50164"/>
    </source>
</evidence>
<dbReference type="AlphaFoldDB" id="A0A1G2GSX4"/>
<dbReference type="STRING" id="1802126.A3B25_03840"/>
<sequence>MSNMKPCVYILKSLDGKYYVGSTTDLERRLKQHRFGYTATTHRMENPKLVFAQKYETLAQARTVERKLKRLKRKDYIEKIICDKYIKLGPS</sequence>
<reference evidence="3 4" key="1">
    <citation type="journal article" date="2016" name="Nat. Commun.">
        <title>Thousands of microbial genomes shed light on interconnected biogeochemical processes in an aquifer system.</title>
        <authorList>
            <person name="Anantharaman K."/>
            <person name="Brown C.T."/>
            <person name="Hug L.A."/>
            <person name="Sharon I."/>
            <person name="Castelle C.J."/>
            <person name="Probst A.J."/>
            <person name="Thomas B.C."/>
            <person name="Singh A."/>
            <person name="Wilkins M.J."/>
            <person name="Karaoz U."/>
            <person name="Brodie E.L."/>
            <person name="Williams K.H."/>
            <person name="Hubbard S.S."/>
            <person name="Banfield J.F."/>
        </authorList>
    </citation>
    <scope>NUCLEOTIDE SEQUENCE [LARGE SCALE GENOMIC DNA]</scope>
</reference>
<dbReference type="Pfam" id="PF01541">
    <property type="entry name" value="GIY-YIG"/>
    <property type="match status" value="1"/>
</dbReference>
<gene>
    <name evidence="3" type="ORF">A3B25_03840</name>
</gene>
<accession>A0A1G2GSX4</accession>
<protein>
    <recommendedName>
        <fullName evidence="2">GIY-YIG domain-containing protein</fullName>
    </recommendedName>
</protein>
<dbReference type="InterPro" id="IPR050190">
    <property type="entry name" value="UPF0213_domain"/>
</dbReference>
<dbReference type="EMBL" id="MHNW01000023">
    <property type="protein sequence ID" value="OGZ53337.1"/>
    <property type="molecule type" value="Genomic_DNA"/>
</dbReference>
<dbReference type="InterPro" id="IPR035901">
    <property type="entry name" value="GIY-YIG_endonuc_sf"/>
</dbReference>
<dbReference type="InterPro" id="IPR000305">
    <property type="entry name" value="GIY-YIG_endonuc"/>
</dbReference>
<name>A0A1G2GSX4_9BACT</name>
<feature type="domain" description="GIY-YIG" evidence="2">
    <location>
        <begin position="4"/>
        <end position="78"/>
    </location>
</feature>
<proteinExistence type="inferred from homology"/>
<dbReference type="PANTHER" id="PTHR34477">
    <property type="entry name" value="UPF0213 PROTEIN YHBQ"/>
    <property type="match status" value="1"/>
</dbReference>
<dbReference type="PANTHER" id="PTHR34477:SF1">
    <property type="entry name" value="UPF0213 PROTEIN YHBQ"/>
    <property type="match status" value="1"/>
</dbReference>
<organism evidence="3 4">
    <name type="scientific">Candidatus Ryanbacteria bacterium RIFCSPLOWO2_01_FULL_48_26</name>
    <dbReference type="NCBI Taxonomy" id="1802126"/>
    <lineage>
        <taxon>Bacteria</taxon>
        <taxon>Candidatus Ryaniibacteriota</taxon>
    </lineage>
</organism>
<dbReference type="PROSITE" id="PS50164">
    <property type="entry name" value="GIY_YIG"/>
    <property type="match status" value="1"/>
</dbReference>
<evidence type="ECO:0000313" key="3">
    <source>
        <dbReference type="EMBL" id="OGZ53337.1"/>
    </source>
</evidence>
<comment type="caution">
    <text evidence="3">The sequence shown here is derived from an EMBL/GenBank/DDBJ whole genome shotgun (WGS) entry which is preliminary data.</text>
</comment>
<dbReference type="Gene3D" id="3.40.1440.10">
    <property type="entry name" value="GIY-YIG endonuclease"/>
    <property type="match status" value="1"/>
</dbReference>
<dbReference type="Proteomes" id="UP000179106">
    <property type="component" value="Unassembled WGS sequence"/>
</dbReference>
<evidence type="ECO:0000313" key="4">
    <source>
        <dbReference type="Proteomes" id="UP000179106"/>
    </source>
</evidence>